<accession>S2E3I7</accession>
<dbReference type="RefSeq" id="WP_010192478.1">
    <property type="nucleotide sequence ID" value="NZ_AHJG01000189.1"/>
</dbReference>
<reference evidence="1 2" key="1">
    <citation type="journal article" date="2012" name="J. Bacteriol.">
        <title>Genome Sequence of "Candidatus Nitrosoarchaeum limnia" BG20, a Low-Salinity Ammonia-Oxidizing Archaeon from the San Francisco Bay Estuary.</title>
        <authorList>
            <person name="Mosier A.C."/>
            <person name="Allen E.E."/>
            <person name="Kim M."/>
            <person name="Ferriera S."/>
            <person name="Francis C.A."/>
        </authorList>
    </citation>
    <scope>NUCLEOTIDE SEQUENCE [LARGE SCALE GENOMIC DNA]</scope>
    <source>
        <strain evidence="1 2">BG20</strain>
    </source>
</reference>
<dbReference type="OrthoDB" id="10060at2157"/>
<keyword evidence="2" id="KW-1185">Reference proteome</keyword>
<proteinExistence type="predicted"/>
<sequence length="93" mass="11113">MPLTNNVIIKLNEITTVVEDKNKLKEEEIEIIKSIFKEILDKGERYDVDDIESWFENEGSWQNKNSRIRVINLSHYIQDKHEQTARLKIIQDK</sequence>
<evidence type="ECO:0000313" key="2">
    <source>
        <dbReference type="Proteomes" id="UP000014065"/>
    </source>
</evidence>
<gene>
    <name evidence="1" type="ORF">BG20_I2151</name>
</gene>
<organism evidence="1 2">
    <name type="scientific">Candidatus Nitrosarchaeum limnium BG20</name>
    <dbReference type="NCBI Taxonomy" id="859192"/>
    <lineage>
        <taxon>Archaea</taxon>
        <taxon>Nitrososphaerota</taxon>
        <taxon>Nitrososphaeria</taxon>
        <taxon>Nitrosopumilales</taxon>
        <taxon>Nitrosopumilaceae</taxon>
        <taxon>Nitrosarchaeum</taxon>
    </lineage>
</organism>
<dbReference type="AlphaFoldDB" id="S2E3I7"/>
<dbReference type="EMBL" id="AHJG01000189">
    <property type="protein sequence ID" value="EPA05373.1"/>
    <property type="molecule type" value="Genomic_DNA"/>
</dbReference>
<name>S2E3I7_9ARCH</name>
<protein>
    <submittedName>
        <fullName evidence="1">Uncharacterized protein</fullName>
    </submittedName>
</protein>
<evidence type="ECO:0000313" key="1">
    <source>
        <dbReference type="EMBL" id="EPA05373.1"/>
    </source>
</evidence>
<dbReference type="Proteomes" id="UP000014065">
    <property type="component" value="Unassembled WGS sequence"/>
</dbReference>
<comment type="caution">
    <text evidence="1">The sequence shown here is derived from an EMBL/GenBank/DDBJ whole genome shotgun (WGS) entry which is preliminary data.</text>
</comment>
<dbReference type="PATRIC" id="fig|859192.6.peg.1368"/>